<dbReference type="Gene3D" id="3.10.450.50">
    <property type="match status" value="1"/>
</dbReference>
<proteinExistence type="predicted"/>
<evidence type="ECO:0008006" key="3">
    <source>
        <dbReference type="Google" id="ProtNLM"/>
    </source>
</evidence>
<dbReference type="Pfam" id="PF02810">
    <property type="entry name" value="SEC-C"/>
    <property type="match status" value="1"/>
</dbReference>
<sequence length="218" mass="25885">MKIWFIQTAIEIIEQYYECFSLLKKRSYQKAWNILEKIEISFINIKFNNISYSDCPILVYIEKYTYMLQKLYPYKIFASPEMLHKKVVCSVCGKTMIPFSDCLHIAGKVYDGEMCYGIVKELDFINVAMVTKPNQKYSVCFQDIENPKRYKVLEYIIPKLKSEFIQWTYNIYTDYEPYSNYKIGRNDLCPCGSGKKFKRCCLLNNQGIAYPHYEFTLP</sequence>
<dbReference type="eggNOG" id="COG3012">
    <property type="taxonomic scope" value="Bacteria"/>
</dbReference>
<protein>
    <recommendedName>
        <fullName evidence="3">SEC-C motif domain protein</fullName>
    </recommendedName>
</protein>
<organism evidence="1 2">
    <name type="scientific">Treponema vincentii ATCC 35580</name>
    <dbReference type="NCBI Taxonomy" id="596324"/>
    <lineage>
        <taxon>Bacteria</taxon>
        <taxon>Pseudomonadati</taxon>
        <taxon>Spirochaetota</taxon>
        <taxon>Spirochaetia</taxon>
        <taxon>Spirochaetales</taxon>
        <taxon>Treponemataceae</taxon>
        <taxon>Treponema</taxon>
    </lineage>
</organism>
<reference evidence="1 2" key="1">
    <citation type="submission" date="2009-07" db="EMBL/GenBank/DDBJ databases">
        <authorList>
            <person name="Madupu R."/>
            <person name="Sebastian Y."/>
            <person name="Durkin A.S."/>
            <person name="Torralba M."/>
            <person name="Methe B."/>
            <person name="Sutton G.G."/>
            <person name="Strausberg R.L."/>
            <person name="Nelson K.E."/>
        </authorList>
    </citation>
    <scope>NUCLEOTIDE SEQUENCE [LARGE SCALE GENOMIC DNA]</scope>
    <source>
        <strain evidence="1 2">ATCC 35580</strain>
    </source>
</reference>
<dbReference type="Proteomes" id="UP000004509">
    <property type="component" value="Unassembled WGS sequence"/>
</dbReference>
<dbReference type="EMBL" id="ACYH01000073">
    <property type="protein sequence ID" value="EEV19075.1"/>
    <property type="molecule type" value="Genomic_DNA"/>
</dbReference>
<dbReference type="SUPFAM" id="SSF103642">
    <property type="entry name" value="Sec-C motif"/>
    <property type="match status" value="1"/>
</dbReference>
<name>C8PTT6_9SPIR</name>
<evidence type="ECO:0000313" key="2">
    <source>
        <dbReference type="Proteomes" id="UP000004509"/>
    </source>
</evidence>
<gene>
    <name evidence="1" type="ORF">TREVI0001_0179</name>
</gene>
<dbReference type="STRING" id="596324.TREVI0001_0179"/>
<dbReference type="InterPro" id="IPR004027">
    <property type="entry name" value="SEC_C_motif"/>
</dbReference>
<dbReference type="AlphaFoldDB" id="C8PTT6"/>
<evidence type="ECO:0000313" key="1">
    <source>
        <dbReference type="EMBL" id="EEV19075.1"/>
    </source>
</evidence>
<accession>C8PTT6</accession>
<comment type="caution">
    <text evidence="1">The sequence shown here is derived from an EMBL/GenBank/DDBJ whole genome shotgun (WGS) entry which is preliminary data.</text>
</comment>